<accession>A0AAD6TIG0</accession>
<gene>
    <name evidence="2" type="ORF">C8F04DRAFT_587636</name>
</gene>
<protein>
    <submittedName>
        <fullName evidence="2">Uncharacterized protein</fullName>
    </submittedName>
</protein>
<dbReference type="Proteomes" id="UP001218188">
    <property type="component" value="Unassembled WGS sequence"/>
</dbReference>
<comment type="caution">
    <text evidence="2">The sequence shown here is derived from an EMBL/GenBank/DDBJ whole genome shotgun (WGS) entry which is preliminary data.</text>
</comment>
<feature type="region of interest" description="Disordered" evidence="1">
    <location>
        <begin position="95"/>
        <end position="115"/>
    </location>
</feature>
<evidence type="ECO:0000313" key="3">
    <source>
        <dbReference type="Proteomes" id="UP001218188"/>
    </source>
</evidence>
<evidence type="ECO:0000256" key="1">
    <source>
        <dbReference type="SAM" id="MobiDB-lite"/>
    </source>
</evidence>
<feature type="compositionally biased region" description="Basic and acidic residues" evidence="1">
    <location>
        <begin position="104"/>
        <end position="115"/>
    </location>
</feature>
<sequence>MARPSSPSLHSAENSEGDSNIVHLVDKLDSLAKFYQKQLDWVDRTARVAVRVAETDSDCDLSEPDKENITKSPTAAAVRRMRWRKQMRSLETKLNGKTTKRRRNSVDVRSRRTADEEMRSHHILQMFGEMMGTRMESCRRVQKLVASKKARTSLVLRPDEARGWFGQYLAPGASLC</sequence>
<dbReference type="EMBL" id="JARJCM010000006">
    <property type="protein sequence ID" value="KAJ7044472.1"/>
    <property type="molecule type" value="Genomic_DNA"/>
</dbReference>
<organism evidence="2 3">
    <name type="scientific">Mycena alexandri</name>
    <dbReference type="NCBI Taxonomy" id="1745969"/>
    <lineage>
        <taxon>Eukaryota</taxon>
        <taxon>Fungi</taxon>
        <taxon>Dikarya</taxon>
        <taxon>Basidiomycota</taxon>
        <taxon>Agaricomycotina</taxon>
        <taxon>Agaricomycetes</taxon>
        <taxon>Agaricomycetidae</taxon>
        <taxon>Agaricales</taxon>
        <taxon>Marasmiineae</taxon>
        <taxon>Mycenaceae</taxon>
        <taxon>Mycena</taxon>
    </lineage>
</organism>
<name>A0AAD6TIG0_9AGAR</name>
<reference evidence="2" key="1">
    <citation type="submission" date="2023-03" db="EMBL/GenBank/DDBJ databases">
        <title>Massive genome expansion in bonnet fungi (Mycena s.s.) driven by repeated elements and novel gene families across ecological guilds.</title>
        <authorList>
            <consortium name="Lawrence Berkeley National Laboratory"/>
            <person name="Harder C.B."/>
            <person name="Miyauchi S."/>
            <person name="Viragh M."/>
            <person name="Kuo A."/>
            <person name="Thoen E."/>
            <person name="Andreopoulos B."/>
            <person name="Lu D."/>
            <person name="Skrede I."/>
            <person name="Drula E."/>
            <person name="Henrissat B."/>
            <person name="Morin E."/>
            <person name="Kohler A."/>
            <person name="Barry K."/>
            <person name="LaButti K."/>
            <person name="Morin E."/>
            <person name="Salamov A."/>
            <person name="Lipzen A."/>
            <person name="Mereny Z."/>
            <person name="Hegedus B."/>
            <person name="Baldrian P."/>
            <person name="Stursova M."/>
            <person name="Weitz H."/>
            <person name="Taylor A."/>
            <person name="Grigoriev I.V."/>
            <person name="Nagy L.G."/>
            <person name="Martin F."/>
            <person name="Kauserud H."/>
        </authorList>
    </citation>
    <scope>NUCLEOTIDE SEQUENCE</scope>
    <source>
        <strain evidence="2">CBHHK200</strain>
    </source>
</reference>
<keyword evidence="3" id="KW-1185">Reference proteome</keyword>
<dbReference type="AlphaFoldDB" id="A0AAD6TIG0"/>
<evidence type="ECO:0000313" key="2">
    <source>
        <dbReference type="EMBL" id="KAJ7044472.1"/>
    </source>
</evidence>
<proteinExistence type="predicted"/>